<dbReference type="CDD" id="cd00195">
    <property type="entry name" value="UBCc_UEV"/>
    <property type="match status" value="1"/>
</dbReference>
<dbReference type="Gene3D" id="3.10.110.10">
    <property type="entry name" value="Ubiquitin Conjugating Enzyme"/>
    <property type="match status" value="1"/>
</dbReference>
<reference evidence="3 4" key="1">
    <citation type="submission" date="2024-10" db="EMBL/GenBank/DDBJ databases">
        <title>The Natural Products Discovery Center: Release of the First 8490 Sequenced Strains for Exploring Actinobacteria Biosynthetic Diversity.</title>
        <authorList>
            <person name="Kalkreuter E."/>
            <person name="Kautsar S.A."/>
            <person name="Yang D."/>
            <person name="Bader C.D."/>
            <person name="Teijaro C.N."/>
            <person name="Fluegel L."/>
            <person name="Davis C.M."/>
            <person name="Simpson J.R."/>
            <person name="Lauterbach L."/>
            <person name="Steele A.D."/>
            <person name="Gui C."/>
            <person name="Meng S."/>
            <person name="Li G."/>
            <person name="Viehrig K."/>
            <person name="Ye F."/>
            <person name="Su P."/>
            <person name="Kiefer A.F."/>
            <person name="Nichols A."/>
            <person name="Cepeda A.J."/>
            <person name="Yan W."/>
            <person name="Fan B."/>
            <person name="Jiang Y."/>
            <person name="Adhikari A."/>
            <person name="Zheng C.-J."/>
            <person name="Schuster L."/>
            <person name="Cowan T.M."/>
            <person name="Smanski M.J."/>
            <person name="Chevrette M.G."/>
            <person name="De Carvalho L.P.S."/>
            <person name="Shen B."/>
        </authorList>
    </citation>
    <scope>NUCLEOTIDE SEQUENCE [LARGE SCALE GENOMIC DNA]</scope>
    <source>
        <strain evidence="3 4">NPDC000087</strain>
    </source>
</reference>
<accession>A0ABW6WCG6</accession>
<comment type="caution">
    <text evidence="3">The sequence shown here is derived from an EMBL/GenBank/DDBJ whole genome shotgun (WGS) entry which is preliminary data.</text>
</comment>
<dbReference type="RefSeq" id="WP_020510228.1">
    <property type="nucleotide sequence ID" value="NZ_JBIAZU010000002.1"/>
</dbReference>
<dbReference type="InterPro" id="IPR045430">
    <property type="entry name" value="EAD1"/>
</dbReference>
<evidence type="ECO:0000256" key="1">
    <source>
        <dbReference type="SAM" id="MobiDB-lite"/>
    </source>
</evidence>
<evidence type="ECO:0000313" key="3">
    <source>
        <dbReference type="EMBL" id="MFF5290778.1"/>
    </source>
</evidence>
<organism evidence="3 4">
    <name type="scientific">Paractinoplanes globisporus</name>
    <dbReference type="NCBI Taxonomy" id="113565"/>
    <lineage>
        <taxon>Bacteria</taxon>
        <taxon>Bacillati</taxon>
        <taxon>Actinomycetota</taxon>
        <taxon>Actinomycetes</taxon>
        <taxon>Micromonosporales</taxon>
        <taxon>Micromonosporaceae</taxon>
        <taxon>Paractinoplanes</taxon>
    </lineage>
</organism>
<keyword evidence="4" id="KW-1185">Reference proteome</keyword>
<sequence>MRGSGGPSGPDDGDAEIPLNEIEREDLLHAVAEAFNSEAAAENILDRIQFPRSQRPNFTTLTPDQYWTSIGQQLRLGVIFSPNRRLIEAALRVYAHNEIFRGLALRYGLIQGEGRAAAPVISPPTATTSSSEPATETPQPETPQPETPSEAPAPPPVVEEETATCHVIVRASSEDERAEAAKVLQQLGLEPQDVWATTHAVSFQVNLRDTSALRRLLDQTDIGWTVVPPTARDYLLRQLYVDGPDGRRFRLLDAPAQQTVANVAQGVVDQYGGGFTDRARPTVVDHVEQGGKGRRLDPEQTLHDAGVGEGSLLRVGFQATAGAVNPLDRQDALSRARNEILEAAAGRPDLVVSAAPPTLPTEYEIEFEQESFGPPDADGGDPRPVFEHVVQIRLRPDFPEVAPVAYWLTPIFHPNVYPNYDSEQARDRPYQRGLVCLGELAEAYVPGLHFGKLVETLIAMAAFRNYAVFEPTGEVGPDGRTELRGNFYDSLAARWVLTNQDRIVRMGGRPIRAEKQPRAEYRNMIEELG</sequence>
<name>A0ABW6WCG6_9ACTN</name>
<feature type="compositionally biased region" description="Low complexity" evidence="1">
    <location>
        <begin position="119"/>
        <end position="139"/>
    </location>
</feature>
<protein>
    <submittedName>
        <fullName evidence="3">Effector-associated domain EAD1-containing protein</fullName>
    </submittedName>
</protein>
<feature type="domain" description="Effector-associated" evidence="2">
    <location>
        <begin position="19"/>
        <end position="107"/>
    </location>
</feature>
<dbReference type="EMBL" id="JBIAZU010000002">
    <property type="protein sequence ID" value="MFF5290778.1"/>
    <property type="molecule type" value="Genomic_DNA"/>
</dbReference>
<gene>
    <name evidence="3" type="ORF">ACFY35_15140</name>
</gene>
<evidence type="ECO:0000259" key="2">
    <source>
        <dbReference type="Pfam" id="PF19955"/>
    </source>
</evidence>
<dbReference type="Proteomes" id="UP001602245">
    <property type="component" value="Unassembled WGS sequence"/>
</dbReference>
<feature type="region of interest" description="Disordered" evidence="1">
    <location>
        <begin position="119"/>
        <end position="159"/>
    </location>
</feature>
<dbReference type="SUPFAM" id="SSF54495">
    <property type="entry name" value="UBC-like"/>
    <property type="match status" value="1"/>
</dbReference>
<dbReference type="InterPro" id="IPR016135">
    <property type="entry name" value="UBQ-conjugating_enzyme/RWD"/>
</dbReference>
<feature type="compositionally biased region" description="Pro residues" evidence="1">
    <location>
        <begin position="140"/>
        <end position="157"/>
    </location>
</feature>
<dbReference type="Pfam" id="PF19955">
    <property type="entry name" value="EAD1"/>
    <property type="match status" value="1"/>
</dbReference>
<proteinExistence type="predicted"/>
<evidence type="ECO:0000313" key="4">
    <source>
        <dbReference type="Proteomes" id="UP001602245"/>
    </source>
</evidence>